<organism evidence="4 5">
    <name type="scientific">Polyplosphaeria fusca</name>
    <dbReference type="NCBI Taxonomy" id="682080"/>
    <lineage>
        <taxon>Eukaryota</taxon>
        <taxon>Fungi</taxon>
        <taxon>Dikarya</taxon>
        <taxon>Ascomycota</taxon>
        <taxon>Pezizomycotina</taxon>
        <taxon>Dothideomycetes</taxon>
        <taxon>Pleosporomycetidae</taxon>
        <taxon>Pleosporales</taxon>
        <taxon>Tetraplosphaeriaceae</taxon>
        <taxon>Polyplosphaeria</taxon>
    </lineage>
</organism>
<dbReference type="InterPro" id="IPR002889">
    <property type="entry name" value="WSC_carb-bd"/>
</dbReference>
<keyword evidence="1" id="KW-0677">Repeat</keyword>
<evidence type="ECO:0000313" key="4">
    <source>
        <dbReference type="EMBL" id="KAF2729419.1"/>
    </source>
</evidence>
<dbReference type="EMBL" id="ML996246">
    <property type="protein sequence ID" value="KAF2729419.1"/>
    <property type="molecule type" value="Genomic_DNA"/>
</dbReference>
<dbReference type="PANTHER" id="PTHR45964:SF5">
    <property type="entry name" value="WSCD FAMILY MEMBER CG9164"/>
    <property type="match status" value="1"/>
</dbReference>
<dbReference type="PANTHER" id="PTHR45964">
    <property type="entry name" value="WSCD FAMILY MEMBER CG9164"/>
    <property type="match status" value="1"/>
</dbReference>
<accession>A0A9P4UWL1</accession>
<feature type="signal peptide" evidence="2">
    <location>
        <begin position="1"/>
        <end position="16"/>
    </location>
</feature>
<feature type="domain" description="WSC" evidence="3">
    <location>
        <begin position="35"/>
        <end position="128"/>
    </location>
</feature>
<dbReference type="SMART" id="SM00321">
    <property type="entry name" value="WSC"/>
    <property type="match status" value="2"/>
</dbReference>
<evidence type="ECO:0000313" key="5">
    <source>
        <dbReference type="Proteomes" id="UP000799444"/>
    </source>
</evidence>
<dbReference type="Proteomes" id="UP000799444">
    <property type="component" value="Unassembled WGS sequence"/>
</dbReference>
<keyword evidence="2" id="KW-0732">Signal</keyword>
<dbReference type="PROSITE" id="PS51212">
    <property type="entry name" value="WSC"/>
    <property type="match status" value="2"/>
</dbReference>
<dbReference type="InterPro" id="IPR051589">
    <property type="entry name" value="Sialate-O-sulfotransferase"/>
</dbReference>
<keyword evidence="5" id="KW-1185">Reference proteome</keyword>
<proteinExistence type="predicted"/>
<dbReference type="AlphaFoldDB" id="A0A9P4UWL1"/>
<evidence type="ECO:0000256" key="2">
    <source>
        <dbReference type="SAM" id="SignalP"/>
    </source>
</evidence>
<evidence type="ECO:0000259" key="3">
    <source>
        <dbReference type="PROSITE" id="PS51212"/>
    </source>
</evidence>
<name>A0A9P4UWL1_9PLEO</name>
<comment type="caution">
    <text evidence="4">The sequence shown here is derived from an EMBL/GenBank/DDBJ whole genome shotgun (WGS) entry which is preliminary data.</text>
</comment>
<protein>
    <submittedName>
        <fullName evidence="4">WSC-domain-containing protein</fullName>
    </submittedName>
</protein>
<gene>
    <name evidence="4" type="ORF">EJ04DRAFT_515972</name>
</gene>
<reference evidence="4" key="1">
    <citation type="journal article" date="2020" name="Stud. Mycol.">
        <title>101 Dothideomycetes genomes: a test case for predicting lifestyles and emergence of pathogens.</title>
        <authorList>
            <person name="Haridas S."/>
            <person name="Albert R."/>
            <person name="Binder M."/>
            <person name="Bloem J."/>
            <person name="Labutti K."/>
            <person name="Salamov A."/>
            <person name="Andreopoulos B."/>
            <person name="Baker S."/>
            <person name="Barry K."/>
            <person name="Bills G."/>
            <person name="Bluhm B."/>
            <person name="Cannon C."/>
            <person name="Castanera R."/>
            <person name="Culley D."/>
            <person name="Daum C."/>
            <person name="Ezra D."/>
            <person name="Gonzalez J."/>
            <person name="Henrissat B."/>
            <person name="Kuo A."/>
            <person name="Liang C."/>
            <person name="Lipzen A."/>
            <person name="Lutzoni F."/>
            <person name="Magnuson J."/>
            <person name="Mondo S."/>
            <person name="Nolan M."/>
            <person name="Ohm R."/>
            <person name="Pangilinan J."/>
            <person name="Park H.-J."/>
            <person name="Ramirez L."/>
            <person name="Alfaro M."/>
            <person name="Sun H."/>
            <person name="Tritt A."/>
            <person name="Yoshinaga Y."/>
            <person name="Zwiers L.-H."/>
            <person name="Turgeon B."/>
            <person name="Goodwin S."/>
            <person name="Spatafora J."/>
            <person name="Crous P."/>
            <person name="Grigoriev I."/>
        </authorList>
    </citation>
    <scope>NUCLEOTIDE SEQUENCE</scope>
    <source>
        <strain evidence="4">CBS 125425</strain>
    </source>
</reference>
<evidence type="ECO:0000256" key="1">
    <source>
        <dbReference type="ARBA" id="ARBA00022737"/>
    </source>
</evidence>
<feature type="domain" description="WSC" evidence="3">
    <location>
        <begin position="136"/>
        <end position="231"/>
    </location>
</feature>
<dbReference type="Pfam" id="PF01822">
    <property type="entry name" value="WSC"/>
    <property type="match status" value="2"/>
</dbReference>
<feature type="chain" id="PRO_5040163095" evidence="2">
    <location>
        <begin position="17"/>
        <end position="235"/>
    </location>
</feature>
<sequence>MYTTILALGLAPLALAGALPKRDLAPASGAALPSGWEYSGCYTDDRNHRSLSSDFYFDSPSNLMTAASCISYCSSKGYPVAGTEYSGECYCGPLVPQQSGTTGCSMACSGDSNQACGGPDRLTVYSSFHTNPGPTGWTSQGCYTDSVQARTLSNLEQVPGGTDAMTVAACTTKCGSLGFSYAGLEYAGECFCGNTLNNGATPFAGGCGMLCKGDNTEFCGGPDRLNLYAATTTPA</sequence>
<dbReference type="OrthoDB" id="2019572at2759"/>